<dbReference type="Pfam" id="PF00847">
    <property type="entry name" value="AP2"/>
    <property type="match status" value="2"/>
</dbReference>
<keyword evidence="10" id="KW-1185">Reference proteome</keyword>
<dbReference type="InterPro" id="IPR016177">
    <property type="entry name" value="DNA-bd_dom_sf"/>
</dbReference>
<keyword evidence="2" id="KW-0805">Transcription regulation</keyword>
<dbReference type="Proteomes" id="UP000436088">
    <property type="component" value="Unassembled WGS sequence"/>
</dbReference>
<evidence type="ECO:0000256" key="2">
    <source>
        <dbReference type="ARBA" id="ARBA00023015"/>
    </source>
</evidence>
<evidence type="ECO:0000313" key="9">
    <source>
        <dbReference type="EMBL" id="KAE8660784.1"/>
    </source>
</evidence>
<dbReference type="EMBL" id="VEPZ02001731">
    <property type="protein sequence ID" value="KAE8660784.1"/>
    <property type="molecule type" value="Genomic_DNA"/>
</dbReference>
<keyword evidence="5" id="KW-0539">Nucleus</keyword>
<dbReference type="GO" id="GO:0005634">
    <property type="term" value="C:nucleus"/>
    <property type="evidence" value="ECO:0007669"/>
    <property type="project" value="UniProtKB-SubCell"/>
</dbReference>
<feature type="domain" description="AP2/ERF" evidence="8">
    <location>
        <begin position="334"/>
        <end position="392"/>
    </location>
</feature>
<dbReference type="PANTHER" id="PTHR31190:SF72">
    <property type="entry name" value="AP2 DOMAIN CONTAINING PROTEIN, EXPRESSED"/>
    <property type="match status" value="1"/>
</dbReference>
<organism evidence="9 10">
    <name type="scientific">Hibiscus syriacus</name>
    <name type="common">Rose of Sharon</name>
    <dbReference type="NCBI Taxonomy" id="106335"/>
    <lineage>
        <taxon>Eukaryota</taxon>
        <taxon>Viridiplantae</taxon>
        <taxon>Streptophyta</taxon>
        <taxon>Embryophyta</taxon>
        <taxon>Tracheophyta</taxon>
        <taxon>Spermatophyta</taxon>
        <taxon>Magnoliopsida</taxon>
        <taxon>eudicotyledons</taxon>
        <taxon>Gunneridae</taxon>
        <taxon>Pentapetalae</taxon>
        <taxon>rosids</taxon>
        <taxon>malvids</taxon>
        <taxon>Malvales</taxon>
        <taxon>Malvaceae</taxon>
        <taxon>Malvoideae</taxon>
        <taxon>Hibiscus</taxon>
    </lineage>
</organism>
<feature type="region of interest" description="Disordered" evidence="7">
    <location>
        <begin position="71"/>
        <end position="95"/>
    </location>
</feature>
<dbReference type="GO" id="GO:0009873">
    <property type="term" value="P:ethylene-activated signaling pathway"/>
    <property type="evidence" value="ECO:0007669"/>
    <property type="project" value="InterPro"/>
</dbReference>
<dbReference type="FunFam" id="3.30.730.10:FF:000001">
    <property type="entry name" value="Ethylene-responsive transcription factor 2"/>
    <property type="match status" value="2"/>
</dbReference>
<name>A0A6A2Y093_HIBSY</name>
<evidence type="ECO:0000256" key="7">
    <source>
        <dbReference type="SAM" id="MobiDB-lite"/>
    </source>
</evidence>
<dbReference type="SMART" id="SM00380">
    <property type="entry name" value="AP2"/>
    <property type="match status" value="2"/>
</dbReference>
<comment type="similarity">
    <text evidence="6">Belongs to the AP2/ERF transcription factor family. ERF subfamily.</text>
</comment>
<evidence type="ECO:0000313" key="10">
    <source>
        <dbReference type="Proteomes" id="UP000436088"/>
    </source>
</evidence>
<evidence type="ECO:0000256" key="4">
    <source>
        <dbReference type="ARBA" id="ARBA00023163"/>
    </source>
</evidence>
<reference evidence="9" key="1">
    <citation type="submission" date="2019-09" db="EMBL/GenBank/DDBJ databases">
        <title>Draft genome information of white flower Hibiscus syriacus.</title>
        <authorList>
            <person name="Kim Y.-M."/>
        </authorList>
    </citation>
    <scope>NUCLEOTIDE SEQUENCE [LARGE SCALE GENOMIC DNA]</scope>
    <source>
        <strain evidence="9">YM2019G1</strain>
    </source>
</reference>
<evidence type="ECO:0000259" key="8">
    <source>
        <dbReference type="PROSITE" id="PS51032"/>
    </source>
</evidence>
<dbReference type="Gene3D" id="3.30.730.10">
    <property type="entry name" value="AP2/ERF domain"/>
    <property type="match status" value="2"/>
</dbReference>
<dbReference type="GO" id="GO:0003677">
    <property type="term" value="F:DNA binding"/>
    <property type="evidence" value="ECO:0007669"/>
    <property type="project" value="UniProtKB-KW"/>
</dbReference>
<dbReference type="GO" id="GO:0003700">
    <property type="term" value="F:DNA-binding transcription factor activity"/>
    <property type="evidence" value="ECO:0007669"/>
    <property type="project" value="InterPro"/>
</dbReference>
<evidence type="ECO:0000256" key="1">
    <source>
        <dbReference type="ARBA" id="ARBA00004123"/>
    </source>
</evidence>
<dbReference type="PRINTS" id="PR00367">
    <property type="entry name" value="ETHRSPELEMNT"/>
</dbReference>
<dbReference type="InterPro" id="IPR044808">
    <property type="entry name" value="ERF_plant"/>
</dbReference>
<gene>
    <name evidence="9" type="ORF">F3Y22_tig00116951pilonHSYRG00829</name>
</gene>
<evidence type="ECO:0000256" key="5">
    <source>
        <dbReference type="ARBA" id="ARBA00023242"/>
    </source>
</evidence>
<comment type="caution">
    <text evidence="9">The sequence shown here is derived from an EMBL/GenBank/DDBJ whole genome shotgun (WGS) entry which is preliminary data.</text>
</comment>
<feature type="domain" description="AP2/ERF" evidence="8">
    <location>
        <begin position="98"/>
        <end position="156"/>
    </location>
</feature>
<evidence type="ECO:0000256" key="3">
    <source>
        <dbReference type="ARBA" id="ARBA00023125"/>
    </source>
</evidence>
<dbReference type="CDD" id="cd00018">
    <property type="entry name" value="AP2"/>
    <property type="match status" value="2"/>
</dbReference>
<accession>A0A6A2Y093</accession>
<dbReference type="InterPro" id="IPR036955">
    <property type="entry name" value="AP2/ERF_dom_sf"/>
</dbReference>
<comment type="subcellular location">
    <subcellularLocation>
        <location evidence="1">Nucleus</location>
    </subcellularLocation>
</comment>
<proteinExistence type="inferred from homology"/>
<keyword evidence="3" id="KW-0238">DNA-binding</keyword>
<dbReference type="PANTHER" id="PTHR31190">
    <property type="entry name" value="DNA-BINDING DOMAIN"/>
    <property type="match status" value="1"/>
</dbReference>
<dbReference type="InterPro" id="IPR001471">
    <property type="entry name" value="AP2/ERF_dom"/>
</dbReference>
<feature type="compositionally biased region" description="Basic and acidic residues" evidence="7">
    <location>
        <begin position="76"/>
        <end position="94"/>
    </location>
</feature>
<evidence type="ECO:0000256" key="6">
    <source>
        <dbReference type="ARBA" id="ARBA00024343"/>
    </source>
</evidence>
<dbReference type="SUPFAM" id="SSF54171">
    <property type="entry name" value="DNA-binding domain"/>
    <property type="match status" value="2"/>
</dbReference>
<dbReference type="AlphaFoldDB" id="A0A6A2Y093"/>
<keyword evidence="4" id="KW-0804">Transcription</keyword>
<protein>
    <submittedName>
        <fullName evidence="9">Ethylene-responsive transcription factor 15</fullName>
    </submittedName>
</protein>
<sequence>MTTSTNESSFLQCYSSSFRPDFSNVSSFGLSSQSQWPEAFSSGWDELLLNFNDFEEMVWVDMAAASDQSKNSINGVKEDNPTSKDIAKHEESSKKQKAYVGVRKRPWGKYAAEIRDSTRNGVRVWLGTFNSAEEAALAYDQAALSTRGSSAILNFPIDVVRESLWDIKYRFDDGCSPLVALKKRHSLRTRSKNKKIVSKENEVSRETRQRQNLVVLEDLGTDYLEQLLSCSCYNSNNLKNKTTSMDKSCLFLRYSKSTVPDISPESSFGSPPPETFSSCWEELFGNFNDFEEMVCVDMAAAPSDQLKNSINGGREHNVRSGVAKHEELPKKEKGYIGVRKRPWGKYAAEIRDSTRHGLRVWLGTFDTAEAAALAYDQAALSTRGSSATLNFPIHVVRESLWDIKYRCDDGCSPLEVLKKKHSLRTRSKNMRTSSEPNKVREQNNLVVLEDLGTDYLEQLLGCSC</sequence>
<dbReference type="PROSITE" id="PS51032">
    <property type="entry name" value="AP2_ERF"/>
    <property type="match status" value="2"/>
</dbReference>